<evidence type="ECO:0000313" key="2">
    <source>
        <dbReference type="EMBL" id="XBX78179.1"/>
    </source>
</evidence>
<feature type="transmembrane region" description="Helical" evidence="1">
    <location>
        <begin position="7"/>
        <end position="26"/>
    </location>
</feature>
<keyword evidence="1" id="KW-0472">Membrane</keyword>
<protein>
    <recommendedName>
        <fullName evidence="3">DUF2964 family protein</fullName>
    </recommendedName>
</protein>
<accession>A0AAU7VUT3</accession>
<gene>
    <name evidence="2" type="ORF">ABS642_20045</name>
</gene>
<keyword evidence="1" id="KW-0812">Transmembrane</keyword>
<proteinExistence type="predicted"/>
<feature type="transmembrane region" description="Helical" evidence="1">
    <location>
        <begin position="32"/>
        <end position="52"/>
    </location>
</feature>
<dbReference type="RefSeq" id="WP_350351498.1">
    <property type="nucleotide sequence ID" value="NZ_CP158357.1"/>
</dbReference>
<organism evidence="2">
    <name type="scientific">Microbacterium sp. A8/3-1</name>
    <dbReference type="NCBI Taxonomy" id="3160749"/>
    <lineage>
        <taxon>Bacteria</taxon>
        <taxon>Bacillati</taxon>
        <taxon>Actinomycetota</taxon>
        <taxon>Actinomycetes</taxon>
        <taxon>Micrococcales</taxon>
        <taxon>Microbacteriaceae</taxon>
        <taxon>Microbacterium</taxon>
    </lineage>
</organism>
<dbReference type="AlphaFoldDB" id="A0AAU7VUT3"/>
<evidence type="ECO:0000256" key="1">
    <source>
        <dbReference type="SAM" id="Phobius"/>
    </source>
</evidence>
<evidence type="ECO:0008006" key="3">
    <source>
        <dbReference type="Google" id="ProtNLM"/>
    </source>
</evidence>
<reference evidence="2" key="1">
    <citation type="submission" date="2024-06" db="EMBL/GenBank/DDBJ databases">
        <title>Draft genome sequence of Microbacterium sp. strain A8/3-1, isolated from Oxytropis tragacanthoides Fisch. ex DC. Root nodules in the Altai region of Russia.</title>
        <authorList>
            <person name="Sazanova A."/>
            <person name="Guro P."/>
            <person name="Kuznetsova I."/>
            <person name="Belimov A."/>
            <person name="Safronova V."/>
        </authorList>
    </citation>
    <scope>NUCLEOTIDE SEQUENCE</scope>
    <source>
        <strain evidence="2">A8/3-1</strain>
    </source>
</reference>
<dbReference type="EMBL" id="CP158357">
    <property type="protein sequence ID" value="XBX78179.1"/>
    <property type="molecule type" value="Genomic_DNA"/>
</dbReference>
<sequence length="72" mass="7952">MMLERRWALVLGAILMMNALFILLRSDGRIESFVGGGICAFGGILIIVVTLLRPTLPAQRDNDETPHERSGE</sequence>
<name>A0AAU7VUT3_9MICO</name>
<keyword evidence="1" id="KW-1133">Transmembrane helix</keyword>